<reference evidence="2" key="2">
    <citation type="submission" date="2025-08" db="UniProtKB">
        <authorList>
            <consortium name="Ensembl"/>
        </authorList>
    </citation>
    <scope>IDENTIFICATION</scope>
</reference>
<keyword evidence="1" id="KW-0732">Signal</keyword>
<evidence type="ECO:0000256" key="1">
    <source>
        <dbReference type="SAM" id="SignalP"/>
    </source>
</evidence>
<dbReference type="GeneTree" id="ENSGT00910000145979"/>
<organism evidence="2 3">
    <name type="scientific">Macaca fascicularis</name>
    <name type="common">Crab-eating macaque</name>
    <name type="synonym">Cynomolgus monkey</name>
    <dbReference type="NCBI Taxonomy" id="9541"/>
    <lineage>
        <taxon>Eukaryota</taxon>
        <taxon>Metazoa</taxon>
        <taxon>Chordata</taxon>
        <taxon>Craniata</taxon>
        <taxon>Vertebrata</taxon>
        <taxon>Euteleostomi</taxon>
        <taxon>Mammalia</taxon>
        <taxon>Eutheria</taxon>
        <taxon>Euarchontoglires</taxon>
        <taxon>Primates</taxon>
        <taxon>Haplorrhini</taxon>
        <taxon>Catarrhini</taxon>
        <taxon>Cercopithecidae</taxon>
        <taxon>Cercopithecinae</taxon>
        <taxon>Macaca</taxon>
    </lineage>
</organism>
<sequence length="73" mass="8345">IPVVWALVVLFFIFLLFFEMESHSVTQAGVQWCHLSSLQPLPPGFKRFSCLSLPRLREEGMGGGDEPQRNRLQ</sequence>
<feature type="chain" id="PRO_5030538088" evidence="1">
    <location>
        <begin position="23"/>
        <end position="73"/>
    </location>
</feature>
<dbReference type="AlphaFoldDB" id="A0A7N9CS63"/>
<dbReference type="PANTHER" id="PTHR46254:SF3">
    <property type="entry name" value="SECRETED PROTEIN"/>
    <property type="match status" value="1"/>
</dbReference>
<reference evidence="2" key="3">
    <citation type="submission" date="2025-09" db="UniProtKB">
        <authorList>
            <consortium name="Ensembl"/>
        </authorList>
    </citation>
    <scope>IDENTIFICATION</scope>
</reference>
<reference evidence="2 3" key="1">
    <citation type="submission" date="2013-03" db="EMBL/GenBank/DDBJ databases">
        <authorList>
            <person name="Warren W."/>
            <person name="Wilson R.K."/>
        </authorList>
    </citation>
    <scope>NUCLEOTIDE SEQUENCE</scope>
</reference>
<dbReference type="PANTHER" id="PTHR46254">
    <property type="entry name" value="PROTEIN GVQW1-RELATED"/>
    <property type="match status" value="1"/>
</dbReference>
<proteinExistence type="predicted"/>
<keyword evidence="3" id="KW-1185">Reference proteome</keyword>
<protein>
    <submittedName>
        <fullName evidence="2">Uncharacterized protein</fullName>
    </submittedName>
</protein>
<dbReference type="Ensembl" id="ENSMFAT00000080953.1">
    <property type="protein sequence ID" value="ENSMFAP00000054241.1"/>
    <property type="gene ID" value="ENSMFAG00000050536.1"/>
</dbReference>
<evidence type="ECO:0000313" key="3">
    <source>
        <dbReference type="Proteomes" id="UP000233100"/>
    </source>
</evidence>
<dbReference type="Proteomes" id="UP000233100">
    <property type="component" value="Chromosome 8"/>
</dbReference>
<feature type="signal peptide" evidence="1">
    <location>
        <begin position="1"/>
        <end position="22"/>
    </location>
</feature>
<accession>A0A7N9CS63</accession>
<evidence type="ECO:0000313" key="2">
    <source>
        <dbReference type="Ensembl" id="ENSMFAP00000054241.1"/>
    </source>
</evidence>
<name>A0A7N9CS63_MACFA</name>